<organism evidence="2">
    <name type="scientific">Arundo donax</name>
    <name type="common">Giant reed</name>
    <name type="synonym">Donax arundinaceus</name>
    <dbReference type="NCBI Taxonomy" id="35708"/>
    <lineage>
        <taxon>Eukaryota</taxon>
        <taxon>Viridiplantae</taxon>
        <taxon>Streptophyta</taxon>
        <taxon>Embryophyta</taxon>
        <taxon>Tracheophyta</taxon>
        <taxon>Spermatophyta</taxon>
        <taxon>Magnoliopsida</taxon>
        <taxon>Liliopsida</taxon>
        <taxon>Poales</taxon>
        <taxon>Poaceae</taxon>
        <taxon>PACMAD clade</taxon>
        <taxon>Arundinoideae</taxon>
        <taxon>Arundineae</taxon>
        <taxon>Arundo</taxon>
    </lineage>
</organism>
<comment type="similarity">
    <text evidence="1">Belongs to the ARG7 family.</text>
</comment>
<dbReference type="AlphaFoldDB" id="A0A0A9HAG9"/>
<dbReference type="PANTHER" id="PTHR31175:SF120">
    <property type="entry name" value="OS09G0547100 PROTEIN"/>
    <property type="match status" value="1"/>
</dbReference>
<proteinExistence type="inferred from homology"/>
<protein>
    <recommendedName>
        <fullName evidence="3">Auxin-responsive protein SAUR36</fullName>
    </recommendedName>
</protein>
<accession>A0A0A9HAG9</accession>
<sequence length="120" mass="13204">MKPSKEADGCSPVVAGKGHGVVYTTDRRRFEVPLVYLGTTVFRELLRMSQEEFGFTSDDGRITLPCDATMMEYVLCLHRRNASAEFENAFLNSMAMPRNSISCVAPSLGIVGQQFAVCSS</sequence>
<evidence type="ECO:0000313" key="2">
    <source>
        <dbReference type="EMBL" id="JAE31851.1"/>
    </source>
</evidence>
<reference evidence="2" key="1">
    <citation type="submission" date="2014-09" db="EMBL/GenBank/DDBJ databases">
        <authorList>
            <person name="Magalhaes I.L.F."/>
            <person name="Oliveira U."/>
            <person name="Santos F.R."/>
            <person name="Vidigal T.H.D.A."/>
            <person name="Brescovit A.D."/>
            <person name="Santos A.J."/>
        </authorList>
    </citation>
    <scope>NUCLEOTIDE SEQUENCE</scope>
    <source>
        <tissue evidence="2">Shoot tissue taken approximately 20 cm above the soil surface</tissue>
    </source>
</reference>
<dbReference type="EMBL" id="GBRH01166045">
    <property type="protein sequence ID" value="JAE31851.1"/>
    <property type="molecule type" value="Transcribed_RNA"/>
</dbReference>
<dbReference type="PANTHER" id="PTHR31175">
    <property type="entry name" value="AUXIN-RESPONSIVE FAMILY PROTEIN"/>
    <property type="match status" value="1"/>
</dbReference>
<dbReference type="InterPro" id="IPR003676">
    <property type="entry name" value="SAUR_fam"/>
</dbReference>
<reference evidence="2" key="2">
    <citation type="journal article" date="2015" name="Data Brief">
        <title>Shoot transcriptome of the giant reed, Arundo donax.</title>
        <authorList>
            <person name="Barrero R.A."/>
            <person name="Guerrero F.D."/>
            <person name="Moolhuijzen P."/>
            <person name="Goolsby J.A."/>
            <person name="Tidwell J."/>
            <person name="Bellgard S.E."/>
            <person name="Bellgard M.I."/>
        </authorList>
    </citation>
    <scope>NUCLEOTIDE SEQUENCE</scope>
    <source>
        <tissue evidence="2">Shoot tissue taken approximately 20 cm above the soil surface</tissue>
    </source>
</reference>
<evidence type="ECO:0000256" key="1">
    <source>
        <dbReference type="ARBA" id="ARBA00006974"/>
    </source>
</evidence>
<evidence type="ECO:0008006" key="3">
    <source>
        <dbReference type="Google" id="ProtNLM"/>
    </source>
</evidence>
<dbReference type="GO" id="GO:0009733">
    <property type="term" value="P:response to auxin"/>
    <property type="evidence" value="ECO:0007669"/>
    <property type="project" value="InterPro"/>
</dbReference>
<dbReference type="Pfam" id="PF02519">
    <property type="entry name" value="Auxin_inducible"/>
    <property type="match status" value="1"/>
</dbReference>
<name>A0A0A9HAG9_ARUDO</name>